<dbReference type="PROSITE" id="PS51007">
    <property type="entry name" value="CYTC"/>
    <property type="match status" value="1"/>
</dbReference>
<keyword evidence="1" id="KW-0813">Transport</keyword>
<keyword evidence="5 6" id="KW-0408">Iron</keyword>
<feature type="domain" description="Cytochrome c" evidence="8">
    <location>
        <begin position="19"/>
        <end position="98"/>
    </location>
</feature>
<evidence type="ECO:0000256" key="1">
    <source>
        <dbReference type="ARBA" id="ARBA00022448"/>
    </source>
</evidence>
<dbReference type="GO" id="GO:0009055">
    <property type="term" value="F:electron transfer activity"/>
    <property type="evidence" value="ECO:0007669"/>
    <property type="project" value="InterPro"/>
</dbReference>
<dbReference type="RefSeq" id="WP_036366485.1">
    <property type="nucleotide sequence ID" value="NZ_AOMT01000028.1"/>
</dbReference>
<reference evidence="9 10" key="1">
    <citation type="journal article" date="2014" name="Genome Announc.">
        <title>Draft Genome Sequence of Moraxella bovoculi Strain 237T (ATCC BAA-1259T) Isolated from a Calf with Infectious Bovine Keratoconjunctivitis.</title>
        <authorList>
            <person name="Calcutt M.J."/>
            <person name="Foecking M.F."/>
            <person name="Martin N.T."/>
            <person name="Mhlanga-Mutangadura T."/>
            <person name="Reilly T.J."/>
        </authorList>
    </citation>
    <scope>NUCLEOTIDE SEQUENCE [LARGE SCALE GENOMIC DNA]</scope>
    <source>
        <strain evidence="9 10">237</strain>
    </source>
</reference>
<evidence type="ECO:0000259" key="8">
    <source>
        <dbReference type="PROSITE" id="PS51007"/>
    </source>
</evidence>
<accession>A0A066UB70</accession>
<dbReference type="InterPro" id="IPR036909">
    <property type="entry name" value="Cyt_c-like_dom_sf"/>
</dbReference>
<evidence type="ECO:0000313" key="9">
    <source>
        <dbReference type="EMBL" id="KDN24646.1"/>
    </source>
</evidence>
<dbReference type="Proteomes" id="UP000035860">
    <property type="component" value="Unassembled WGS sequence"/>
</dbReference>
<dbReference type="InterPro" id="IPR009056">
    <property type="entry name" value="Cyt_c-like_dom"/>
</dbReference>
<evidence type="ECO:0000256" key="3">
    <source>
        <dbReference type="ARBA" id="ARBA00022723"/>
    </source>
</evidence>
<sequence>MLKLFKIGLTGLILAAVTVSHADIADNYNKTCGTCHDSGALNAPKKGDVATWNKLKSEKGMSALVKSTRQGMPRMPAMGLCQKCTNDDFEQLIDYMAK</sequence>
<name>A0A066UB70_9GAMM</name>
<keyword evidence="4" id="KW-0249">Electron transport</keyword>
<keyword evidence="3 6" id="KW-0479">Metal-binding</keyword>
<dbReference type="InterPro" id="IPR002323">
    <property type="entry name" value="Cyt_CIE"/>
</dbReference>
<dbReference type="PANTHER" id="PTHR40942:SF2">
    <property type="entry name" value="CYTOCHROME-RELATED"/>
    <property type="match status" value="1"/>
</dbReference>
<evidence type="ECO:0000256" key="6">
    <source>
        <dbReference type="PROSITE-ProRule" id="PRU00433"/>
    </source>
</evidence>
<organism evidence="9 10">
    <name type="scientific">Moraxella bovoculi 237</name>
    <dbReference type="NCBI Taxonomy" id="743974"/>
    <lineage>
        <taxon>Bacteria</taxon>
        <taxon>Pseudomonadati</taxon>
        <taxon>Pseudomonadota</taxon>
        <taxon>Gammaproteobacteria</taxon>
        <taxon>Moraxellales</taxon>
        <taxon>Moraxellaceae</taxon>
        <taxon>Moraxella</taxon>
    </lineage>
</organism>
<dbReference type="Pfam" id="PF13442">
    <property type="entry name" value="Cytochrome_CBB3"/>
    <property type="match status" value="1"/>
</dbReference>
<protein>
    <submittedName>
        <fullName evidence="9">Cytochrome c5</fullName>
    </submittedName>
</protein>
<dbReference type="SUPFAM" id="SSF46626">
    <property type="entry name" value="Cytochrome c"/>
    <property type="match status" value="1"/>
</dbReference>
<dbReference type="EMBL" id="AOMT01000028">
    <property type="protein sequence ID" value="KDN24646.1"/>
    <property type="molecule type" value="Genomic_DNA"/>
</dbReference>
<dbReference type="PANTHER" id="PTHR40942">
    <property type="match status" value="1"/>
</dbReference>
<evidence type="ECO:0000313" key="10">
    <source>
        <dbReference type="Proteomes" id="UP000035860"/>
    </source>
</evidence>
<dbReference type="PRINTS" id="PR00607">
    <property type="entry name" value="CYTCHROMECIE"/>
</dbReference>
<feature type="chain" id="PRO_5001631942" evidence="7">
    <location>
        <begin position="23"/>
        <end position="98"/>
    </location>
</feature>
<dbReference type="Gene3D" id="1.10.760.10">
    <property type="entry name" value="Cytochrome c-like domain"/>
    <property type="match status" value="1"/>
</dbReference>
<gene>
    <name evidence="9" type="ORF">MBO_07962</name>
</gene>
<dbReference type="OrthoDB" id="9814708at2"/>
<keyword evidence="10" id="KW-1185">Reference proteome</keyword>
<dbReference type="GO" id="GO:0005506">
    <property type="term" value="F:iron ion binding"/>
    <property type="evidence" value="ECO:0007669"/>
    <property type="project" value="InterPro"/>
</dbReference>
<evidence type="ECO:0000256" key="5">
    <source>
        <dbReference type="ARBA" id="ARBA00023004"/>
    </source>
</evidence>
<comment type="caution">
    <text evidence="9">The sequence shown here is derived from an EMBL/GenBank/DDBJ whole genome shotgun (WGS) entry which is preliminary data.</text>
</comment>
<evidence type="ECO:0000256" key="7">
    <source>
        <dbReference type="SAM" id="SignalP"/>
    </source>
</evidence>
<evidence type="ECO:0000256" key="4">
    <source>
        <dbReference type="ARBA" id="ARBA00022982"/>
    </source>
</evidence>
<feature type="signal peptide" evidence="7">
    <location>
        <begin position="1"/>
        <end position="22"/>
    </location>
</feature>
<keyword evidence="2 6" id="KW-0349">Heme</keyword>
<proteinExistence type="predicted"/>
<dbReference type="AlphaFoldDB" id="A0A066UB70"/>
<dbReference type="eggNOG" id="COG3245">
    <property type="taxonomic scope" value="Bacteria"/>
</dbReference>
<evidence type="ECO:0000256" key="2">
    <source>
        <dbReference type="ARBA" id="ARBA00022617"/>
    </source>
</evidence>
<keyword evidence="7" id="KW-0732">Signal</keyword>
<dbReference type="GO" id="GO:0020037">
    <property type="term" value="F:heme binding"/>
    <property type="evidence" value="ECO:0007669"/>
    <property type="project" value="InterPro"/>
</dbReference>